<comment type="subcellular location">
    <subcellularLocation>
        <location evidence="1 8">Nucleus</location>
    </subcellularLocation>
</comment>
<keyword evidence="3 8" id="KW-0678">Repressor</keyword>
<dbReference type="Proteomes" id="UP000298416">
    <property type="component" value="Unassembled WGS sequence"/>
</dbReference>
<evidence type="ECO:0000313" key="13">
    <source>
        <dbReference type="Proteomes" id="UP000298416"/>
    </source>
</evidence>
<gene>
    <name evidence="12" type="ORF">SASPL_135332</name>
</gene>
<dbReference type="GO" id="GO:0006355">
    <property type="term" value="P:regulation of DNA-templated transcription"/>
    <property type="evidence" value="ECO:0007669"/>
    <property type="project" value="InterPro"/>
</dbReference>
<feature type="compositionally biased region" description="Low complexity" evidence="9">
    <location>
        <begin position="32"/>
        <end position="42"/>
    </location>
</feature>
<dbReference type="Gene3D" id="3.10.20.90">
    <property type="entry name" value="Phosphatidylinositol 3-kinase Catalytic Subunit, Chain A, domain 1"/>
    <property type="match status" value="1"/>
</dbReference>
<feature type="domain" description="PB1" evidence="11">
    <location>
        <begin position="122"/>
        <end position="229"/>
    </location>
</feature>
<evidence type="ECO:0000256" key="3">
    <source>
        <dbReference type="ARBA" id="ARBA00022491"/>
    </source>
</evidence>
<comment type="function">
    <text evidence="8">Aux/IAA proteins are short-lived transcriptional factors that function as repressors of early auxin response genes at low auxin concentrations.</text>
</comment>
<evidence type="ECO:0000256" key="2">
    <source>
        <dbReference type="ARBA" id="ARBA00006728"/>
    </source>
</evidence>
<feature type="region of interest" description="Disordered" evidence="9">
    <location>
        <begin position="1"/>
        <end position="61"/>
    </location>
</feature>
<reference evidence="12" key="1">
    <citation type="submission" date="2018-01" db="EMBL/GenBank/DDBJ databases">
        <authorList>
            <person name="Mao J.F."/>
        </authorList>
    </citation>
    <scope>NUCLEOTIDE SEQUENCE</scope>
    <source>
        <strain evidence="12">Huo1</strain>
        <tissue evidence="12">Leaf</tissue>
    </source>
</reference>
<evidence type="ECO:0000256" key="10">
    <source>
        <dbReference type="SAM" id="Phobius"/>
    </source>
</evidence>
<name>A0A8X8WZH0_SALSN</name>
<dbReference type="SUPFAM" id="SSF54277">
    <property type="entry name" value="CAD &amp; PB1 domains"/>
    <property type="match status" value="1"/>
</dbReference>
<evidence type="ECO:0000313" key="12">
    <source>
        <dbReference type="EMBL" id="KAG6403115.1"/>
    </source>
</evidence>
<keyword evidence="5 8" id="KW-0804">Transcription</keyword>
<keyword evidence="10" id="KW-0812">Transmembrane</keyword>
<comment type="subunit">
    <text evidence="8">Homodimers and heterodimers.</text>
</comment>
<dbReference type="PANTHER" id="PTHR31734:SF261">
    <property type="entry name" value="AUXIN-RESPONSIVE PROTEIN IAA13"/>
    <property type="match status" value="1"/>
</dbReference>
<evidence type="ECO:0000259" key="11">
    <source>
        <dbReference type="PROSITE" id="PS51745"/>
    </source>
</evidence>
<dbReference type="InterPro" id="IPR033389">
    <property type="entry name" value="AUX/IAA_dom"/>
</dbReference>
<keyword evidence="7 8" id="KW-0927">Auxin signaling pathway</keyword>
<comment type="similarity">
    <text evidence="2 8">Belongs to the Aux/IAA family.</text>
</comment>
<reference evidence="12" key="2">
    <citation type="submission" date="2020-08" db="EMBL/GenBank/DDBJ databases">
        <title>Plant Genome Project.</title>
        <authorList>
            <person name="Zhang R.-G."/>
        </authorList>
    </citation>
    <scope>NUCLEOTIDE SEQUENCE</scope>
    <source>
        <strain evidence="12">Huo1</strain>
        <tissue evidence="12">Leaf</tissue>
    </source>
</reference>
<dbReference type="PROSITE" id="PS51745">
    <property type="entry name" value="PB1"/>
    <property type="match status" value="1"/>
</dbReference>
<evidence type="ECO:0000256" key="9">
    <source>
        <dbReference type="SAM" id="MobiDB-lite"/>
    </source>
</evidence>
<dbReference type="InterPro" id="IPR003311">
    <property type="entry name" value="AUX_IAA"/>
</dbReference>
<dbReference type="AlphaFoldDB" id="A0A8X8WZH0"/>
<evidence type="ECO:0000256" key="8">
    <source>
        <dbReference type="RuleBase" id="RU004549"/>
    </source>
</evidence>
<dbReference type="EMBL" id="PNBA02000013">
    <property type="protein sequence ID" value="KAG6403115.1"/>
    <property type="molecule type" value="Genomic_DNA"/>
</dbReference>
<sequence>MSSEESYDESELELGLGLSLGGAKTKPNQPAPSSSSSSSSPSITKLNPSGTKRIADSPCSPPAISQVVGWPPVRTYRLNSLSNHAKSPVTEELFSISDKCDGKNTDNSKNNNSKEKGFVKTSLFVKAKMDGVAIGRKVDLIAHSCYETLASALDAMFIPSASVGARGSNMEEQASVAGKRQHVRFLDGSSDFVLTYEDKDGDWMLVGDVPWVYDIFEFCEEAPDHEDNRCKRACSGISRKEWETANCSRIENTPRCRSMKLEVVNSLVPSVTNKIYQGSIAFWFNFGHVYILLLIIFRHIIYPRARMPSASAQRRCPVPLFGL</sequence>
<comment type="caution">
    <text evidence="12">The sequence shown here is derived from an EMBL/GenBank/DDBJ whole genome shotgun (WGS) entry which is preliminary data.</text>
</comment>
<dbReference type="Pfam" id="PF02309">
    <property type="entry name" value="AUX_IAA"/>
    <property type="match status" value="1"/>
</dbReference>
<keyword evidence="10" id="KW-0472">Membrane</keyword>
<feature type="compositionally biased region" description="Acidic residues" evidence="9">
    <location>
        <begin position="1"/>
        <end position="12"/>
    </location>
</feature>
<organism evidence="12">
    <name type="scientific">Salvia splendens</name>
    <name type="common">Scarlet sage</name>
    <dbReference type="NCBI Taxonomy" id="180675"/>
    <lineage>
        <taxon>Eukaryota</taxon>
        <taxon>Viridiplantae</taxon>
        <taxon>Streptophyta</taxon>
        <taxon>Embryophyta</taxon>
        <taxon>Tracheophyta</taxon>
        <taxon>Spermatophyta</taxon>
        <taxon>Magnoliopsida</taxon>
        <taxon>eudicotyledons</taxon>
        <taxon>Gunneridae</taxon>
        <taxon>Pentapetalae</taxon>
        <taxon>asterids</taxon>
        <taxon>lamiids</taxon>
        <taxon>Lamiales</taxon>
        <taxon>Lamiaceae</taxon>
        <taxon>Nepetoideae</taxon>
        <taxon>Mentheae</taxon>
        <taxon>Salviinae</taxon>
        <taxon>Salvia</taxon>
        <taxon>Salvia subgen. Calosphace</taxon>
        <taxon>core Calosphace</taxon>
    </lineage>
</organism>
<proteinExistence type="inferred from homology"/>
<feature type="transmembrane region" description="Helical" evidence="10">
    <location>
        <begin position="275"/>
        <end position="297"/>
    </location>
</feature>
<evidence type="ECO:0000256" key="7">
    <source>
        <dbReference type="ARBA" id="ARBA00023294"/>
    </source>
</evidence>
<dbReference type="GO" id="GO:0009734">
    <property type="term" value="P:auxin-activated signaling pathway"/>
    <property type="evidence" value="ECO:0007669"/>
    <property type="project" value="UniProtKB-UniRule"/>
</dbReference>
<keyword evidence="4 8" id="KW-0805">Transcription regulation</keyword>
<dbReference type="GO" id="GO:0005634">
    <property type="term" value="C:nucleus"/>
    <property type="evidence" value="ECO:0007669"/>
    <property type="project" value="UniProtKB-SubCell"/>
</dbReference>
<dbReference type="InterPro" id="IPR053793">
    <property type="entry name" value="PB1-like"/>
</dbReference>
<keyword evidence="10" id="KW-1133">Transmembrane helix</keyword>
<evidence type="ECO:0000256" key="1">
    <source>
        <dbReference type="ARBA" id="ARBA00004123"/>
    </source>
</evidence>
<accession>A0A8X8WZH0</accession>
<protein>
    <recommendedName>
        <fullName evidence="8">Auxin-responsive protein</fullName>
    </recommendedName>
</protein>
<keyword evidence="13" id="KW-1185">Reference proteome</keyword>
<evidence type="ECO:0000256" key="5">
    <source>
        <dbReference type="ARBA" id="ARBA00023163"/>
    </source>
</evidence>
<keyword evidence="6 8" id="KW-0539">Nucleus</keyword>
<evidence type="ECO:0000256" key="6">
    <source>
        <dbReference type="ARBA" id="ARBA00023242"/>
    </source>
</evidence>
<dbReference type="PANTHER" id="PTHR31734">
    <property type="entry name" value="AUXIN-RESPONSIVE PROTEIN IAA17"/>
    <property type="match status" value="1"/>
</dbReference>
<evidence type="ECO:0000256" key="4">
    <source>
        <dbReference type="ARBA" id="ARBA00023015"/>
    </source>
</evidence>